<reference evidence="2 3" key="1">
    <citation type="journal article" date="2019" name="Microbiol. Resour. Announc.">
        <title>Complete Genome Sequence of Halomonas sulfidaeris Strain Esulfide1 Isolated from a Metal Sulfide Rock at a Depth of 2,200 Meters, Obtained Using Nanopore Sequencing.</title>
        <authorList>
            <person name="Saito M."/>
            <person name="Nishigata A."/>
            <person name="Galipon J."/>
            <person name="Arakawa K."/>
        </authorList>
    </citation>
    <scope>NUCLEOTIDE SEQUENCE [LARGE SCALE GENOMIC DNA]</scope>
    <source>
        <strain evidence="2 3">ATCC BAA-803</strain>
    </source>
</reference>
<dbReference type="AlphaFoldDB" id="A0A455UKL5"/>
<keyword evidence="1" id="KW-0812">Transmembrane</keyword>
<protein>
    <recommendedName>
        <fullName evidence="4">Major facilitator superfamily (MFS) profile domain-containing protein</fullName>
    </recommendedName>
</protein>
<proteinExistence type="predicted"/>
<keyword evidence="1" id="KW-1133">Transmembrane helix</keyword>
<evidence type="ECO:0000256" key="1">
    <source>
        <dbReference type="SAM" id="Phobius"/>
    </source>
</evidence>
<organism evidence="2 3">
    <name type="scientific">Vreelandella sulfidaeris</name>
    <dbReference type="NCBI Taxonomy" id="115553"/>
    <lineage>
        <taxon>Bacteria</taxon>
        <taxon>Pseudomonadati</taxon>
        <taxon>Pseudomonadota</taxon>
        <taxon>Gammaproteobacteria</taxon>
        <taxon>Oceanospirillales</taxon>
        <taxon>Halomonadaceae</taxon>
        <taxon>Vreelandella</taxon>
    </lineage>
</organism>
<gene>
    <name evidence="2" type="ORF">HSBAA_61940</name>
</gene>
<accession>A0A455UKL5</accession>
<keyword evidence="1" id="KW-0472">Membrane</keyword>
<feature type="transmembrane region" description="Helical" evidence="1">
    <location>
        <begin position="6"/>
        <end position="25"/>
    </location>
</feature>
<dbReference type="EMBL" id="AP019514">
    <property type="protein sequence ID" value="BBI64888.1"/>
    <property type="molecule type" value="Genomic_DNA"/>
</dbReference>
<name>A0A455UKL5_9GAMM</name>
<feature type="transmembrane region" description="Helical" evidence="1">
    <location>
        <begin position="32"/>
        <end position="52"/>
    </location>
</feature>
<dbReference type="Proteomes" id="UP000320231">
    <property type="component" value="Chromosome"/>
</dbReference>
<evidence type="ECO:0000313" key="3">
    <source>
        <dbReference type="Proteomes" id="UP000320231"/>
    </source>
</evidence>
<evidence type="ECO:0000313" key="2">
    <source>
        <dbReference type="EMBL" id="BBI64888.1"/>
    </source>
</evidence>
<dbReference type="KEGG" id="hsr:HSBAA_61940"/>
<evidence type="ECO:0008006" key="4">
    <source>
        <dbReference type="Google" id="ProtNLM"/>
    </source>
</evidence>
<sequence>MAGVSLIGFYTTTAVMVPLVAWSFGYRDIKRLLLADLIFTGGLAIIFALLMGQDLPTEFFIR</sequence>